<gene>
    <name evidence="3" type="ordered locus">Snas_0642</name>
</gene>
<evidence type="ECO:0000313" key="4">
    <source>
        <dbReference type="Proteomes" id="UP000000844"/>
    </source>
</evidence>
<reference evidence="3 4" key="1">
    <citation type="journal article" date="2009" name="Stand. Genomic Sci.">
        <title>Complete genome sequence of Stackebrandtia nassauensis type strain (LLR-40K-21).</title>
        <authorList>
            <person name="Munk C."/>
            <person name="Lapidus A."/>
            <person name="Copeland A."/>
            <person name="Jando M."/>
            <person name="Mayilraj S."/>
            <person name="Glavina Del Rio T."/>
            <person name="Nolan M."/>
            <person name="Chen F."/>
            <person name="Lucas S."/>
            <person name="Tice H."/>
            <person name="Cheng J.F."/>
            <person name="Han C."/>
            <person name="Detter J.C."/>
            <person name="Bruce D."/>
            <person name="Goodwin L."/>
            <person name="Chain P."/>
            <person name="Pitluck S."/>
            <person name="Goker M."/>
            <person name="Ovchinikova G."/>
            <person name="Pati A."/>
            <person name="Ivanova N."/>
            <person name="Mavromatis K."/>
            <person name="Chen A."/>
            <person name="Palaniappan K."/>
            <person name="Land M."/>
            <person name="Hauser L."/>
            <person name="Chang Y.J."/>
            <person name="Jeffries C.D."/>
            <person name="Bristow J."/>
            <person name="Eisen J.A."/>
            <person name="Markowitz V."/>
            <person name="Hugenholtz P."/>
            <person name="Kyrpides N.C."/>
            <person name="Klenk H.P."/>
        </authorList>
    </citation>
    <scope>NUCLEOTIDE SEQUENCE [LARGE SCALE GENOMIC DNA]</scope>
    <source>
        <strain evidence="4">DSM 44728 / CIP 108903 / NRRL B-16338 / NBRC 102104 / LLR-40K-21</strain>
    </source>
</reference>
<dbReference type="CDD" id="cd00161">
    <property type="entry name" value="beta-trefoil_Ricin-like"/>
    <property type="match status" value="1"/>
</dbReference>
<dbReference type="Proteomes" id="UP000000844">
    <property type="component" value="Chromosome"/>
</dbReference>
<dbReference type="HOGENOM" id="CLU_1155826_0_0_11"/>
<dbReference type="KEGG" id="sna:Snas_0642"/>
<name>D3Q6V6_STANL</name>
<dbReference type="EMBL" id="CP001778">
    <property type="protein sequence ID" value="ADD40355.1"/>
    <property type="molecule type" value="Genomic_DNA"/>
</dbReference>
<dbReference type="PROSITE" id="PS50231">
    <property type="entry name" value="RICIN_B_LECTIN"/>
    <property type="match status" value="1"/>
</dbReference>
<keyword evidence="4" id="KW-1185">Reference proteome</keyword>
<dbReference type="Gene3D" id="2.80.10.50">
    <property type="match status" value="1"/>
</dbReference>
<dbReference type="STRING" id="446470.Snas_0642"/>
<accession>D3Q6V6</accession>
<feature type="region of interest" description="Disordered" evidence="1">
    <location>
        <begin position="54"/>
        <end position="92"/>
    </location>
</feature>
<sequence length="240" mass="25724">MQSQWNNDGNNLPPRIQWTPPKSKSSKGLVVGIVVGLMAVVIAVGVVIAVARSSSAGNPPADDANDGSKTTSGDETSEADKTDDPDSGSYPKVGEYEVVHVATGLCLTTGPEPNNEERQVIVLGKCGKTYPKVMTWKPVKDRQYTVGLAYTKDNWNACLTADKPADEMGYLFAGQDCGKKDNKDLQTFELSDKGDKQYGIAVAKTGMCLGPLEEKAKKGMAISTVECGDDRLQLFTLKKS</sequence>
<keyword evidence="2" id="KW-0472">Membrane</keyword>
<evidence type="ECO:0000313" key="3">
    <source>
        <dbReference type="EMBL" id="ADD40355.1"/>
    </source>
</evidence>
<feature type="compositionally biased region" description="Polar residues" evidence="1">
    <location>
        <begin position="1"/>
        <end position="10"/>
    </location>
</feature>
<feature type="region of interest" description="Disordered" evidence="1">
    <location>
        <begin position="1"/>
        <end position="25"/>
    </location>
</feature>
<keyword evidence="2" id="KW-0812">Transmembrane</keyword>
<dbReference type="SUPFAM" id="SSF50370">
    <property type="entry name" value="Ricin B-like lectins"/>
    <property type="match status" value="1"/>
</dbReference>
<keyword evidence="2" id="KW-1133">Transmembrane helix</keyword>
<dbReference type="InterPro" id="IPR035992">
    <property type="entry name" value="Ricin_B-like_lectins"/>
</dbReference>
<dbReference type="AlphaFoldDB" id="D3Q6V6"/>
<organism evidence="3 4">
    <name type="scientific">Stackebrandtia nassauensis (strain DSM 44728 / CIP 108903 / NRRL B-16338 / NBRC 102104 / LLR-40K-21)</name>
    <dbReference type="NCBI Taxonomy" id="446470"/>
    <lineage>
        <taxon>Bacteria</taxon>
        <taxon>Bacillati</taxon>
        <taxon>Actinomycetota</taxon>
        <taxon>Actinomycetes</taxon>
        <taxon>Glycomycetales</taxon>
        <taxon>Glycomycetaceae</taxon>
        <taxon>Stackebrandtia</taxon>
    </lineage>
</organism>
<dbReference type="RefSeq" id="WP_013015926.1">
    <property type="nucleotide sequence ID" value="NC_013947.1"/>
</dbReference>
<evidence type="ECO:0000256" key="1">
    <source>
        <dbReference type="SAM" id="MobiDB-lite"/>
    </source>
</evidence>
<evidence type="ECO:0000256" key="2">
    <source>
        <dbReference type="SAM" id="Phobius"/>
    </source>
</evidence>
<dbReference type="OrthoDB" id="5193135at2"/>
<feature type="transmembrane region" description="Helical" evidence="2">
    <location>
        <begin position="29"/>
        <end position="51"/>
    </location>
</feature>
<protein>
    <submittedName>
        <fullName evidence="3">Uncharacterized protein</fullName>
    </submittedName>
</protein>
<proteinExistence type="predicted"/>